<dbReference type="Pfam" id="PF00732">
    <property type="entry name" value="GMC_oxred_N"/>
    <property type="match status" value="1"/>
</dbReference>
<dbReference type="OrthoDB" id="269227at2759"/>
<sequence length="155" mass="15995">MSTVASMETAYDYVIIGGGTAGLVLANRLSENSDVTVAVLEAGGNTTADPKIAVPALFTSALASELDWNIPSVPQAGLDGRRIGHNQGKALGGSSAINAQALIPFSATDIDTWESLVGDKGWNFATLSPYLKKAFGLTLPEAAAVTQFNVSWAAP</sequence>
<dbReference type="SUPFAM" id="SSF51905">
    <property type="entry name" value="FAD/NAD(P)-binding domain"/>
    <property type="match status" value="1"/>
</dbReference>
<dbReference type="Proteomes" id="UP000244855">
    <property type="component" value="Unassembled WGS sequence"/>
</dbReference>
<dbReference type="InterPro" id="IPR036188">
    <property type="entry name" value="FAD/NAD-bd_sf"/>
</dbReference>
<dbReference type="GO" id="GO:0016614">
    <property type="term" value="F:oxidoreductase activity, acting on CH-OH group of donors"/>
    <property type="evidence" value="ECO:0007669"/>
    <property type="project" value="InterPro"/>
</dbReference>
<dbReference type="PANTHER" id="PTHR11552">
    <property type="entry name" value="GLUCOSE-METHANOL-CHOLINE GMC OXIDOREDUCTASE"/>
    <property type="match status" value="1"/>
</dbReference>
<dbReference type="Gene3D" id="3.50.50.60">
    <property type="entry name" value="FAD/NAD(P)-binding domain"/>
    <property type="match status" value="1"/>
</dbReference>
<dbReference type="Gene3D" id="3.30.560.10">
    <property type="entry name" value="Glucose Oxidase, domain 3"/>
    <property type="match status" value="1"/>
</dbReference>
<protein>
    <submittedName>
        <fullName evidence="3">GMC oxidoreductase</fullName>
    </submittedName>
</protein>
<evidence type="ECO:0000313" key="4">
    <source>
        <dbReference type="Proteomes" id="UP000244855"/>
    </source>
</evidence>
<dbReference type="PANTHER" id="PTHR11552:SF210">
    <property type="entry name" value="GLUCOSE-METHANOL-CHOLINE OXIDOREDUCTASE N-TERMINAL DOMAIN-CONTAINING PROTEIN-RELATED"/>
    <property type="match status" value="1"/>
</dbReference>
<feature type="non-terminal residue" evidence="3">
    <location>
        <position position="155"/>
    </location>
</feature>
<reference evidence="3 4" key="1">
    <citation type="journal article" date="2018" name="Sci. Rep.">
        <title>Comparative genomics provides insights into the lifestyle and reveals functional heterogeneity of dark septate endophytic fungi.</title>
        <authorList>
            <person name="Knapp D.G."/>
            <person name="Nemeth J.B."/>
            <person name="Barry K."/>
            <person name="Hainaut M."/>
            <person name="Henrissat B."/>
            <person name="Johnson J."/>
            <person name="Kuo A."/>
            <person name="Lim J.H.P."/>
            <person name="Lipzen A."/>
            <person name="Nolan M."/>
            <person name="Ohm R.A."/>
            <person name="Tamas L."/>
            <person name="Grigoriev I.V."/>
            <person name="Spatafora J.W."/>
            <person name="Nagy L.G."/>
            <person name="Kovacs G.M."/>
        </authorList>
    </citation>
    <scope>NUCLEOTIDE SEQUENCE [LARGE SCALE GENOMIC DNA]</scope>
    <source>
        <strain evidence="3 4">DSE2036</strain>
    </source>
</reference>
<evidence type="ECO:0000313" key="3">
    <source>
        <dbReference type="EMBL" id="PVH90363.1"/>
    </source>
</evidence>
<accession>A0A2V1CYV4</accession>
<feature type="domain" description="Glucose-methanol-choline oxidoreductase N-terminal" evidence="2">
    <location>
        <begin position="11"/>
        <end position="135"/>
    </location>
</feature>
<dbReference type="AlphaFoldDB" id="A0A2V1CYV4"/>
<proteinExistence type="inferred from homology"/>
<evidence type="ECO:0000256" key="1">
    <source>
        <dbReference type="ARBA" id="ARBA00010790"/>
    </source>
</evidence>
<gene>
    <name evidence="3" type="ORF">DM02DRAFT_466669</name>
</gene>
<keyword evidence="4" id="KW-1185">Reference proteome</keyword>
<evidence type="ECO:0000259" key="2">
    <source>
        <dbReference type="Pfam" id="PF00732"/>
    </source>
</evidence>
<organism evidence="3 4">
    <name type="scientific">Periconia macrospinosa</name>
    <dbReference type="NCBI Taxonomy" id="97972"/>
    <lineage>
        <taxon>Eukaryota</taxon>
        <taxon>Fungi</taxon>
        <taxon>Dikarya</taxon>
        <taxon>Ascomycota</taxon>
        <taxon>Pezizomycotina</taxon>
        <taxon>Dothideomycetes</taxon>
        <taxon>Pleosporomycetidae</taxon>
        <taxon>Pleosporales</taxon>
        <taxon>Massarineae</taxon>
        <taxon>Periconiaceae</taxon>
        <taxon>Periconia</taxon>
    </lineage>
</organism>
<name>A0A2V1CYV4_9PLEO</name>
<dbReference type="InterPro" id="IPR000172">
    <property type="entry name" value="GMC_OxRdtase_N"/>
</dbReference>
<comment type="similarity">
    <text evidence="1">Belongs to the GMC oxidoreductase family.</text>
</comment>
<dbReference type="GO" id="GO:0050660">
    <property type="term" value="F:flavin adenine dinucleotide binding"/>
    <property type="evidence" value="ECO:0007669"/>
    <property type="project" value="InterPro"/>
</dbReference>
<dbReference type="STRING" id="97972.A0A2V1CYV4"/>
<dbReference type="EMBL" id="KZ806387">
    <property type="protein sequence ID" value="PVH90363.1"/>
    <property type="molecule type" value="Genomic_DNA"/>
</dbReference>
<dbReference type="InterPro" id="IPR012132">
    <property type="entry name" value="GMC_OxRdtase"/>
</dbReference>